<organism evidence="5 6">
    <name type="scientific">Polychaeton citri CBS 116435</name>
    <dbReference type="NCBI Taxonomy" id="1314669"/>
    <lineage>
        <taxon>Eukaryota</taxon>
        <taxon>Fungi</taxon>
        <taxon>Dikarya</taxon>
        <taxon>Ascomycota</taxon>
        <taxon>Pezizomycotina</taxon>
        <taxon>Dothideomycetes</taxon>
        <taxon>Dothideomycetidae</taxon>
        <taxon>Capnodiales</taxon>
        <taxon>Capnodiaceae</taxon>
        <taxon>Polychaeton</taxon>
    </lineage>
</organism>
<dbReference type="PRINTS" id="PR00412">
    <property type="entry name" value="EPOXHYDRLASE"/>
</dbReference>
<dbReference type="PANTHER" id="PTHR21661">
    <property type="entry name" value="EPOXIDE HYDROLASE 1-RELATED"/>
    <property type="match status" value="1"/>
</dbReference>
<evidence type="ECO:0000256" key="3">
    <source>
        <dbReference type="PIRSR" id="PIRSR001112-1"/>
    </source>
</evidence>
<feature type="active site" description="Nucleophile" evidence="3">
    <location>
        <position position="196"/>
    </location>
</feature>
<dbReference type="EMBL" id="MU003775">
    <property type="protein sequence ID" value="KAF2723614.1"/>
    <property type="molecule type" value="Genomic_DNA"/>
</dbReference>
<reference evidence="5" key="1">
    <citation type="journal article" date="2020" name="Stud. Mycol.">
        <title>101 Dothideomycetes genomes: a test case for predicting lifestyles and emergence of pathogens.</title>
        <authorList>
            <person name="Haridas S."/>
            <person name="Albert R."/>
            <person name="Binder M."/>
            <person name="Bloem J."/>
            <person name="Labutti K."/>
            <person name="Salamov A."/>
            <person name="Andreopoulos B."/>
            <person name="Baker S."/>
            <person name="Barry K."/>
            <person name="Bills G."/>
            <person name="Bluhm B."/>
            <person name="Cannon C."/>
            <person name="Castanera R."/>
            <person name="Culley D."/>
            <person name="Daum C."/>
            <person name="Ezra D."/>
            <person name="Gonzalez J."/>
            <person name="Henrissat B."/>
            <person name="Kuo A."/>
            <person name="Liang C."/>
            <person name="Lipzen A."/>
            <person name="Lutzoni F."/>
            <person name="Magnuson J."/>
            <person name="Mondo S."/>
            <person name="Nolan M."/>
            <person name="Ohm R."/>
            <person name="Pangilinan J."/>
            <person name="Park H.-J."/>
            <person name="Ramirez L."/>
            <person name="Alfaro M."/>
            <person name="Sun H."/>
            <person name="Tritt A."/>
            <person name="Yoshinaga Y."/>
            <person name="Zwiers L.-H."/>
            <person name="Turgeon B."/>
            <person name="Goodwin S."/>
            <person name="Spatafora J."/>
            <person name="Crous P."/>
            <person name="Grigoriev I."/>
        </authorList>
    </citation>
    <scope>NUCLEOTIDE SEQUENCE</scope>
    <source>
        <strain evidence="5">CBS 116435</strain>
    </source>
</reference>
<dbReference type="PANTHER" id="PTHR21661:SF39">
    <property type="entry name" value="HYDROLASE, PUTATIVE (AFU_ORTHOLOGUE AFUA_3G08960)-RELATED"/>
    <property type="match status" value="1"/>
</dbReference>
<comment type="similarity">
    <text evidence="1">Belongs to the peptidase S33 family.</text>
</comment>
<comment type="caution">
    <text evidence="5">The sequence shown here is derived from an EMBL/GenBank/DDBJ whole genome shotgun (WGS) entry which is preliminary data.</text>
</comment>
<feature type="active site" description="Proton donor" evidence="3">
    <location>
        <position position="319"/>
    </location>
</feature>
<accession>A0A9P4UR71</accession>
<dbReference type="AlphaFoldDB" id="A0A9P4UR71"/>
<dbReference type="Gene3D" id="3.40.50.1820">
    <property type="entry name" value="alpha/beta hydrolase"/>
    <property type="match status" value="1"/>
</dbReference>
<dbReference type="SUPFAM" id="SSF53474">
    <property type="entry name" value="alpha/beta-Hydrolases"/>
    <property type="match status" value="1"/>
</dbReference>
<evidence type="ECO:0000313" key="5">
    <source>
        <dbReference type="EMBL" id="KAF2723614.1"/>
    </source>
</evidence>
<name>A0A9P4UR71_9PEZI</name>
<dbReference type="PIRSF" id="PIRSF001112">
    <property type="entry name" value="Epoxide_hydrolase"/>
    <property type="match status" value="1"/>
</dbReference>
<protein>
    <submittedName>
        <fullName evidence="5">Alpha/beta-hydrolase</fullName>
    </submittedName>
</protein>
<dbReference type="Pfam" id="PF06441">
    <property type="entry name" value="EHN"/>
    <property type="match status" value="1"/>
</dbReference>
<dbReference type="GO" id="GO:0097176">
    <property type="term" value="P:epoxide metabolic process"/>
    <property type="evidence" value="ECO:0007669"/>
    <property type="project" value="TreeGrafter"/>
</dbReference>
<keyword evidence="2" id="KW-0378">Hydrolase</keyword>
<dbReference type="InterPro" id="IPR000639">
    <property type="entry name" value="Epox_hydrolase-like"/>
</dbReference>
<evidence type="ECO:0000256" key="2">
    <source>
        <dbReference type="ARBA" id="ARBA00022801"/>
    </source>
</evidence>
<dbReference type="InterPro" id="IPR029058">
    <property type="entry name" value="AB_hydrolase_fold"/>
</dbReference>
<dbReference type="Proteomes" id="UP000799441">
    <property type="component" value="Unassembled WGS sequence"/>
</dbReference>
<evidence type="ECO:0000256" key="1">
    <source>
        <dbReference type="ARBA" id="ARBA00010088"/>
    </source>
</evidence>
<gene>
    <name evidence="5" type="ORF">K431DRAFT_219514</name>
</gene>
<dbReference type="GO" id="GO:0004301">
    <property type="term" value="F:epoxide hydrolase activity"/>
    <property type="evidence" value="ECO:0007669"/>
    <property type="project" value="TreeGrafter"/>
</dbReference>
<dbReference type="InterPro" id="IPR010497">
    <property type="entry name" value="Epoxide_hydro_N"/>
</dbReference>
<proteinExistence type="inferred from homology"/>
<evidence type="ECO:0000259" key="4">
    <source>
        <dbReference type="Pfam" id="PF06441"/>
    </source>
</evidence>
<dbReference type="InterPro" id="IPR016292">
    <property type="entry name" value="Epoxide_hydrolase"/>
</dbReference>
<feature type="domain" description="Epoxide hydrolase N-terminal" evidence="4">
    <location>
        <begin position="15"/>
        <end position="128"/>
    </location>
</feature>
<keyword evidence="6" id="KW-1185">Reference proteome</keyword>
<dbReference type="OrthoDB" id="7130006at2759"/>
<feature type="active site" description="Proton acceptor" evidence="3">
    <location>
        <position position="387"/>
    </location>
</feature>
<evidence type="ECO:0000313" key="6">
    <source>
        <dbReference type="Proteomes" id="UP000799441"/>
    </source>
</evidence>
<sequence>MADFASLPPTVKLDVKPFTANVAEEKLQQLQQLIKLSPIGPPVWENSTGNRHYGMQRDWLIDAKKHWESDFDWRKQERRINSFPNFIATVPDNDGNELQIHFVALFSKKADAIPLALFHGWPGSFLEFLPMLNILKHKYTPENLPYHIVVPSIIGYAYSSGPPIDKNLRVSETADVMDRLLVGLGFGGGYLVQGGDIGSRICRNMAANSESCKGMHLNVVFLTDVAELKQKDLFIDDVEKEALPRMEAFQKRGFAYGLEHGTRPATIGLALSANPVALLSWIGEKFLEWTDDDPPLEEILTSVSLYWLTVLDTFSRCIYPYRGVSTIPSSPIALTLLKTLELPASLPYVPKPFGFSWFPKELFPSPRSWAETAGDMVAYYQHTSGGHFAAMEKPKVLLADIEDWMLKAWKQ</sequence>